<dbReference type="PANTHER" id="PTHR23274">
    <property type="entry name" value="DNA HELICASE-RELATED"/>
    <property type="match status" value="1"/>
</dbReference>
<feature type="domain" description="Serpin" evidence="3">
    <location>
        <begin position="9"/>
        <end position="129"/>
    </location>
</feature>
<dbReference type="EMBL" id="CM001219">
    <property type="protein sequence ID" value="AES73222.2"/>
    <property type="molecule type" value="Genomic_DNA"/>
</dbReference>
<evidence type="ECO:0000259" key="5">
    <source>
        <dbReference type="Pfam" id="PF21530"/>
    </source>
</evidence>
<dbReference type="Gene3D" id="3.40.50.300">
    <property type="entry name" value="P-loop containing nucleotide triphosphate hydrolases"/>
    <property type="match status" value="1"/>
</dbReference>
<keyword evidence="2" id="KW-0547">Nucleotide-binding</keyword>
<comment type="cofactor">
    <cofactor evidence="2">
        <name>Mg(2+)</name>
        <dbReference type="ChEBI" id="CHEBI:18420"/>
    </cofactor>
</comment>
<evidence type="ECO:0000256" key="2">
    <source>
        <dbReference type="RuleBase" id="RU363044"/>
    </source>
</evidence>
<dbReference type="Pfam" id="PF05970">
    <property type="entry name" value="PIF1"/>
    <property type="match status" value="1"/>
</dbReference>
<dbReference type="InterPro" id="IPR036186">
    <property type="entry name" value="Serpin_sf"/>
</dbReference>
<feature type="domain" description="DNA helicase Pif1-like DEAD-box helicase" evidence="4">
    <location>
        <begin position="183"/>
        <end position="246"/>
    </location>
</feature>
<accession>G7J5Q6</accession>
<dbReference type="SUPFAM" id="SSF56574">
    <property type="entry name" value="Serpins"/>
    <property type="match status" value="1"/>
</dbReference>
<reference evidence="6 8" key="1">
    <citation type="journal article" date="2011" name="Nature">
        <title>The Medicago genome provides insight into the evolution of rhizobial symbioses.</title>
        <authorList>
            <person name="Young N.D."/>
            <person name="Debelle F."/>
            <person name="Oldroyd G.E."/>
            <person name="Geurts R."/>
            <person name="Cannon S.B."/>
            <person name="Udvardi M.K."/>
            <person name="Benedito V.A."/>
            <person name="Mayer K.F."/>
            <person name="Gouzy J."/>
            <person name="Schoof H."/>
            <person name="Van de Peer Y."/>
            <person name="Proost S."/>
            <person name="Cook D.R."/>
            <person name="Meyers B.C."/>
            <person name="Spannagl M."/>
            <person name="Cheung F."/>
            <person name="De Mita S."/>
            <person name="Krishnakumar V."/>
            <person name="Gundlach H."/>
            <person name="Zhou S."/>
            <person name="Mudge J."/>
            <person name="Bharti A.K."/>
            <person name="Murray J.D."/>
            <person name="Naoumkina M.A."/>
            <person name="Rosen B."/>
            <person name="Silverstein K.A."/>
            <person name="Tang H."/>
            <person name="Rombauts S."/>
            <person name="Zhao P.X."/>
            <person name="Zhou P."/>
            <person name="Barbe V."/>
            <person name="Bardou P."/>
            <person name="Bechner M."/>
            <person name="Bellec A."/>
            <person name="Berger A."/>
            <person name="Berges H."/>
            <person name="Bidwell S."/>
            <person name="Bisseling T."/>
            <person name="Choisne N."/>
            <person name="Couloux A."/>
            <person name="Denny R."/>
            <person name="Deshpande S."/>
            <person name="Dai X."/>
            <person name="Doyle J.J."/>
            <person name="Dudez A.M."/>
            <person name="Farmer A.D."/>
            <person name="Fouteau S."/>
            <person name="Franken C."/>
            <person name="Gibelin C."/>
            <person name="Gish J."/>
            <person name="Goldstein S."/>
            <person name="Gonzalez A.J."/>
            <person name="Green P.J."/>
            <person name="Hallab A."/>
            <person name="Hartog M."/>
            <person name="Hua A."/>
            <person name="Humphray S.J."/>
            <person name="Jeong D.H."/>
            <person name="Jing Y."/>
            <person name="Jocker A."/>
            <person name="Kenton S.M."/>
            <person name="Kim D.J."/>
            <person name="Klee K."/>
            <person name="Lai H."/>
            <person name="Lang C."/>
            <person name="Lin S."/>
            <person name="Macmil S.L."/>
            <person name="Magdelenat G."/>
            <person name="Matthews L."/>
            <person name="McCorrison J."/>
            <person name="Monaghan E.L."/>
            <person name="Mun J.H."/>
            <person name="Najar F.Z."/>
            <person name="Nicholson C."/>
            <person name="Noirot C."/>
            <person name="O'Bleness M."/>
            <person name="Paule C.R."/>
            <person name="Poulain J."/>
            <person name="Prion F."/>
            <person name="Qin B."/>
            <person name="Qu C."/>
            <person name="Retzel E.F."/>
            <person name="Riddle C."/>
            <person name="Sallet E."/>
            <person name="Samain S."/>
            <person name="Samson N."/>
            <person name="Sanders I."/>
            <person name="Saurat O."/>
            <person name="Scarpelli C."/>
            <person name="Schiex T."/>
            <person name="Segurens B."/>
            <person name="Severin A.J."/>
            <person name="Sherrier D.J."/>
            <person name="Shi R."/>
            <person name="Sims S."/>
            <person name="Singer S.R."/>
            <person name="Sinharoy S."/>
            <person name="Sterck L."/>
            <person name="Viollet A."/>
            <person name="Wang B.B."/>
            <person name="Wang K."/>
            <person name="Wang M."/>
            <person name="Wang X."/>
            <person name="Warfsmann J."/>
            <person name="Weissenbach J."/>
            <person name="White D.D."/>
            <person name="White J.D."/>
            <person name="Wiley G.B."/>
            <person name="Wincker P."/>
            <person name="Xing Y."/>
            <person name="Yang L."/>
            <person name="Yao Z."/>
            <person name="Ying F."/>
            <person name="Zhai J."/>
            <person name="Zhou L."/>
            <person name="Zuber A."/>
            <person name="Denarie J."/>
            <person name="Dixon R.A."/>
            <person name="May G.D."/>
            <person name="Schwartz D.C."/>
            <person name="Rogers J."/>
            <person name="Quetier F."/>
            <person name="Town C.D."/>
            <person name="Roe B.A."/>
        </authorList>
    </citation>
    <scope>NUCLEOTIDE SEQUENCE [LARGE SCALE GENOMIC DNA]</scope>
    <source>
        <strain evidence="6">A17</strain>
        <strain evidence="7 8">cv. Jemalong A17</strain>
    </source>
</reference>
<dbReference type="HOGENOM" id="CLU_540121_0_0_1"/>
<dbReference type="PANTHER" id="PTHR23274:SF33">
    <property type="entry name" value="ANIMAL RPA1 DOMAIN PROTEIN"/>
    <property type="match status" value="1"/>
</dbReference>
<dbReference type="InterPro" id="IPR042178">
    <property type="entry name" value="Serpin_sf_1"/>
</dbReference>
<dbReference type="SUPFAM" id="SSF52540">
    <property type="entry name" value="P-loop containing nucleoside triphosphate hydrolases"/>
    <property type="match status" value="1"/>
</dbReference>
<dbReference type="GO" id="GO:0005524">
    <property type="term" value="F:ATP binding"/>
    <property type="evidence" value="ECO:0007669"/>
    <property type="project" value="UniProtKB-KW"/>
</dbReference>
<name>G7J5Q6_MEDTR</name>
<keyword evidence="2" id="KW-0378">Hydrolase</keyword>
<dbReference type="EC" id="5.6.2.3" evidence="2"/>
<dbReference type="Pfam" id="PF00079">
    <property type="entry name" value="Serpin"/>
    <property type="match status" value="1"/>
</dbReference>
<sequence length="505" mass="55661">MDHRESITNQTKVSLNMAKHLFSKESDKNVVFSPLSLQVMLNIVAAASEGRTQQQLLEFLRSKSIDHLNSFTSHLVSIILSDAAPSGGSRLSFTQRVWVDQTLSLQPSFKETMVTDYKATLASVDFQNKVLRLHFTAYVIMENSFNSVSEIVPGLKDGWKIKGYKIHASVRNQLLYVFKSRLTEGGRADVVHATINSSPLWSVCNVLELTQNMRLQASSDVHENEMLNQFAQWILSIGDGKVGDDTDGEAVVEIPSDLLVDHSGDPIGDIVAATYPGVVENLVDATFFQDRAILAPTLELVEKVNDYVMAMIPGDEKEYLSCDSVCKCDDDIGVDHRWITTDFLNDIKCSGMPNHRLCLKVGVPVMLLRNVDQASGLCNGTRLIIVSLGKNVICARVIGGTHAGEVSYIPRMNLIPSGANVSITFERCQFPLVLSFAMTINKSQGQTLTSVGLYLPRPVFTHGQLYVAVSRVKSRSGLKILITDENGSPSSSTVNVVYQEVFQKI</sequence>
<dbReference type="CDD" id="cd18809">
    <property type="entry name" value="SF1_C_RecD"/>
    <property type="match status" value="1"/>
</dbReference>
<dbReference type="Gene3D" id="2.30.30.940">
    <property type="match status" value="1"/>
</dbReference>
<organism evidence="6 8">
    <name type="scientific">Medicago truncatula</name>
    <name type="common">Barrel medic</name>
    <name type="synonym">Medicago tribuloides</name>
    <dbReference type="NCBI Taxonomy" id="3880"/>
    <lineage>
        <taxon>Eukaryota</taxon>
        <taxon>Viridiplantae</taxon>
        <taxon>Streptophyta</taxon>
        <taxon>Embryophyta</taxon>
        <taxon>Tracheophyta</taxon>
        <taxon>Spermatophyta</taxon>
        <taxon>Magnoliopsida</taxon>
        <taxon>eudicotyledons</taxon>
        <taxon>Gunneridae</taxon>
        <taxon>Pentapetalae</taxon>
        <taxon>rosids</taxon>
        <taxon>fabids</taxon>
        <taxon>Fabales</taxon>
        <taxon>Fabaceae</taxon>
        <taxon>Papilionoideae</taxon>
        <taxon>50 kb inversion clade</taxon>
        <taxon>NPAAA clade</taxon>
        <taxon>Hologalegina</taxon>
        <taxon>IRL clade</taxon>
        <taxon>Trifolieae</taxon>
        <taxon>Medicago</taxon>
    </lineage>
</organism>
<dbReference type="EnsemblPlants" id="AES73222">
    <property type="protein sequence ID" value="AES73222"/>
    <property type="gene ID" value="MTR_3g100990"/>
</dbReference>
<dbReference type="Pfam" id="PF21530">
    <property type="entry name" value="Pif1_2B_dom"/>
    <property type="match status" value="1"/>
</dbReference>
<evidence type="ECO:0000313" key="8">
    <source>
        <dbReference type="Proteomes" id="UP000002051"/>
    </source>
</evidence>
<dbReference type="InterPro" id="IPR023796">
    <property type="entry name" value="Serpin_dom"/>
</dbReference>
<dbReference type="InterPro" id="IPR049163">
    <property type="entry name" value="Pif1-like_2B_dom"/>
</dbReference>
<feature type="domain" description="DNA helicase Pif1-like 2B" evidence="5">
    <location>
        <begin position="342"/>
        <end position="388"/>
    </location>
</feature>
<dbReference type="GO" id="GO:0006281">
    <property type="term" value="P:DNA repair"/>
    <property type="evidence" value="ECO:0007669"/>
    <property type="project" value="UniProtKB-KW"/>
</dbReference>
<proteinExistence type="inferred from homology"/>
<dbReference type="GO" id="GO:0006310">
    <property type="term" value="P:DNA recombination"/>
    <property type="evidence" value="ECO:0007669"/>
    <property type="project" value="UniProtKB-KW"/>
</dbReference>
<evidence type="ECO:0000259" key="4">
    <source>
        <dbReference type="Pfam" id="PF05970"/>
    </source>
</evidence>
<evidence type="ECO:0000313" key="7">
    <source>
        <dbReference type="EnsemblPlants" id="AES73222"/>
    </source>
</evidence>
<keyword evidence="2" id="KW-0234">DNA repair</keyword>
<keyword evidence="8" id="KW-1185">Reference proteome</keyword>
<dbReference type="Gene3D" id="3.30.497.10">
    <property type="entry name" value="Antithrombin, subunit I, domain 2"/>
    <property type="match status" value="1"/>
</dbReference>
<protein>
    <recommendedName>
        <fullName evidence="2">ATP-dependent DNA helicase</fullName>
        <ecNumber evidence="2">5.6.2.3</ecNumber>
    </recommendedName>
</protein>
<keyword evidence="2" id="KW-0233">DNA recombination</keyword>
<dbReference type="InterPro" id="IPR027417">
    <property type="entry name" value="P-loop_NTPase"/>
</dbReference>
<keyword evidence="2" id="KW-0067">ATP-binding</keyword>
<dbReference type="InterPro" id="IPR010285">
    <property type="entry name" value="DNA_helicase_pif1-like_DEAD"/>
</dbReference>
<dbReference type="AlphaFoldDB" id="G7J5Q6"/>
<comment type="similarity">
    <text evidence="1">Belongs to the serpin family.</text>
</comment>
<dbReference type="GO" id="GO:0016787">
    <property type="term" value="F:hydrolase activity"/>
    <property type="evidence" value="ECO:0007669"/>
    <property type="project" value="UniProtKB-KW"/>
</dbReference>
<keyword evidence="2 6" id="KW-0347">Helicase</keyword>
<evidence type="ECO:0000313" key="6">
    <source>
        <dbReference type="EMBL" id="AES73222.2"/>
    </source>
</evidence>
<dbReference type="GO" id="GO:0043139">
    <property type="term" value="F:5'-3' DNA helicase activity"/>
    <property type="evidence" value="ECO:0007669"/>
    <property type="project" value="UniProtKB-EC"/>
</dbReference>
<comment type="similarity">
    <text evidence="2">Belongs to the helicase family.</text>
</comment>
<accession>A0A0C3VPC5</accession>
<dbReference type="eggNOG" id="KOG2392">
    <property type="taxonomic scope" value="Eukaryota"/>
</dbReference>
<dbReference type="GO" id="GO:0000723">
    <property type="term" value="P:telomere maintenance"/>
    <property type="evidence" value="ECO:0007669"/>
    <property type="project" value="InterPro"/>
</dbReference>
<keyword evidence="2" id="KW-0227">DNA damage</keyword>
<reference evidence="6 8" key="2">
    <citation type="journal article" date="2014" name="BMC Genomics">
        <title>An improved genome release (version Mt4.0) for the model legume Medicago truncatula.</title>
        <authorList>
            <person name="Tang H."/>
            <person name="Krishnakumar V."/>
            <person name="Bidwell S."/>
            <person name="Rosen B."/>
            <person name="Chan A."/>
            <person name="Zhou S."/>
            <person name="Gentzbittel L."/>
            <person name="Childs K.L."/>
            <person name="Yandell M."/>
            <person name="Gundlach H."/>
            <person name="Mayer K.F."/>
            <person name="Schwartz D.C."/>
            <person name="Town C.D."/>
        </authorList>
    </citation>
    <scope>GENOME REANNOTATION</scope>
    <source>
        <strain evidence="7 8">cv. Jemalong A17</strain>
    </source>
</reference>
<reference evidence="7" key="3">
    <citation type="submission" date="2015-04" db="UniProtKB">
        <authorList>
            <consortium name="EnsemblPlants"/>
        </authorList>
    </citation>
    <scope>IDENTIFICATION</scope>
    <source>
        <strain evidence="7">cv. Jemalong A17</strain>
    </source>
</reference>
<gene>
    <name evidence="6" type="ordered locus">MTR_3g100990</name>
</gene>
<comment type="catalytic activity">
    <reaction evidence="2">
        <text>ATP + H2O = ADP + phosphate + H(+)</text>
        <dbReference type="Rhea" id="RHEA:13065"/>
        <dbReference type="ChEBI" id="CHEBI:15377"/>
        <dbReference type="ChEBI" id="CHEBI:15378"/>
        <dbReference type="ChEBI" id="CHEBI:30616"/>
        <dbReference type="ChEBI" id="CHEBI:43474"/>
        <dbReference type="ChEBI" id="CHEBI:456216"/>
        <dbReference type="EC" id="5.6.2.3"/>
    </reaction>
</comment>
<dbReference type="STRING" id="3880.G7J5Q6"/>
<evidence type="ECO:0000259" key="3">
    <source>
        <dbReference type="Pfam" id="PF00079"/>
    </source>
</evidence>
<dbReference type="eggNOG" id="KOG0987">
    <property type="taxonomic scope" value="Eukaryota"/>
</dbReference>
<evidence type="ECO:0000256" key="1">
    <source>
        <dbReference type="ARBA" id="ARBA00009500"/>
    </source>
</evidence>
<dbReference type="Proteomes" id="UP000002051">
    <property type="component" value="Chromosome 3"/>
</dbReference>